<organism evidence="2 3">
    <name type="scientific">Rhodocytophaga aerolata</name>
    <dbReference type="NCBI Taxonomy" id="455078"/>
    <lineage>
        <taxon>Bacteria</taxon>
        <taxon>Pseudomonadati</taxon>
        <taxon>Bacteroidota</taxon>
        <taxon>Cytophagia</taxon>
        <taxon>Cytophagales</taxon>
        <taxon>Rhodocytophagaceae</taxon>
        <taxon>Rhodocytophaga</taxon>
    </lineage>
</organism>
<dbReference type="Proteomes" id="UP001168528">
    <property type="component" value="Unassembled WGS sequence"/>
</dbReference>
<protein>
    <recommendedName>
        <fullName evidence="4">Glycosyltransferase RgtA/B/C/D-like domain-containing protein</fullName>
    </recommendedName>
</protein>
<keyword evidence="1" id="KW-0472">Membrane</keyword>
<feature type="transmembrane region" description="Helical" evidence="1">
    <location>
        <begin position="149"/>
        <end position="172"/>
    </location>
</feature>
<keyword evidence="1" id="KW-0812">Transmembrane</keyword>
<keyword evidence="3" id="KW-1185">Reference proteome</keyword>
<gene>
    <name evidence="2" type="ORF">Q0590_10490</name>
</gene>
<feature type="transmembrane region" description="Helical" evidence="1">
    <location>
        <begin position="208"/>
        <end position="232"/>
    </location>
</feature>
<dbReference type="RefSeq" id="WP_302037478.1">
    <property type="nucleotide sequence ID" value="NZ_JAUKPO010000004.1"/>
</dbReference>
<feature type="transmembrane region" description="Helical" evidence="1">
    <location>
        <begin position="244"/>
        <end position="265"/>
    </location>
</feature>
<evidence type="ECO:0000313" key="2">
    <source>
        <dbReference type="EMBL" id="MDO1446681.1"/>
    </source>
</evidence>
<name>A0ABT8R4Q8_9BACT</name>
<reference evidence="2" key="1">
    <citation type="submission" date="2023-07" db="EMBL/GenBank/DDBJ databases">
        <title>The genome sequence of Rhodocytophaga aerolata KACC 12507.</title>
        <authorList>
            <person name="Zhang X."/>
        </authorList>
    </citation>
    <scope>NUCLEOTIDE SEQUENCE</scope>
    <source>
        <strain evidence="2">KACC 12507</strain>
    </source>
</reference>
<dbReference type="EMBL" id="JAUKPO010000004">
    <property type="protein sequence ID" value="MDO1446681.1"/>
    <property type="molecule type" value="Genomic_DNA"/>
</dbReference>
<evidence type="ECO:0008006" key="4">
    <source>
        <dbReference type="Google" id="ProtNLM"/>
    </source>
</evidence>
<feature type="transmembrane region" description="Helical" evidence="1">
    <location>
        <begin position="300"/>
        <end position="317"/>
    </location>
</feature>
<feature type="transmembrane region" description="Helical" evidence="1">
    <location>
        <begin position="69"/>
        <end position="90"/>
    </location>
</feature>
<proteinExistence type="predicted"/>
<sequence>MPKLVMLGLLKLTNGNFKAGMYVNVLLLSSLSLGVLLFLRNLRGGHTKYVDAFFPILLLHIGNWENMVWSFQLALLLPTLLEFVFFLVLIKNPLLNRQGAASAAGLILIVLPLSGGNGLLFVPPLALWLLYCGLVNWRNLSISQSRNRVSGILLTCSLVSVLLCGVYFIGYIPTTWNPPSPGMVESIMTTGKFVLLSVGPAVKYSWKIAGLAIIGICSLVGWCLYLVIKASWQRKQTEEQHRAWILLFLFLIMVAFSIAIGWGRAGLVPQFGMPDRYVILASPLLFICFFASEFFEKRGFIQVLLFLMMFLLIPYNTRAGFKWHEWYKKGIVGLESDMAKNMTNLELAKENKAFLIHWWGDEKLAEHIKMLEEVNSSPFYKPKATSQSNK</sequence>
<feature type="transmembrane region" description="Helical" evidence="1">
    <location>
        <begin position="120"/>
        <end position="137"/>
    </location>
</feature>
<accession>A0ABT8R4Q8</accession>
<keyword evidence="1" id="KW-1133">Transmembrane helix</keyword>
<feature type="transmembrane region" description="Helical" evidence="1">
    <location>
        <begin position="20"/>
        <end position="39"/>
    </location>
</feature>
<evidence type="ECO:0000256" key="1">
    <source>
        <dbReference type="SAM" id="Phobius"/>
    </source>
</evidence>
<comment type="caution">
    <text evidence="2">The sequence shown here is derived from an EMBL/GenBank/DDBJ whole genome shotgun (WGS) entry which is preliminary data.</text>
</comment>
<evidence type="ECO:0000313" key="3">
    <source>
        <dbReference type="Proteomes" id="UP001168528"/>
    </source>
</evidence>